<dbReference type="Pfam" id="PF00931">
    <property type="entry name" value="NB-ARC"/>
    <property type="match status" value="1"/>
</dbReference>
<dbReference type="SUPFAM" id="SSF52540">
    <property type="entry name" value="P-loop containing nucleoside triphosphate hydrolases"/>
    <property type="match status" value="1"/>
</dbReference>
<feature type="non-terminal residue" evidence="6">
    <location>
        <position position="751"/>
    </location>
</feature>
<dbReference type="SUPFAM" id="SSF46785">
    <property type="entry name" value="Winged helix' DNA-binding domain"/>
    <property type="match status" value="1"/>
</dbReference>
<dbReference type="PANTHER" id="PTHR11017:SF305">
    <property type="entry name" value="TMV RESISTANCE PROTEIN N-LIKE"/>
    <property type="match status" value="1"/>
</dbReference>
<accession>A0AA88RYP1</accession>
<dbReference type="Gene3D" id="1.10.8.430">
    <property type="entry name" value="Helical domain of apoptotic protease-activating factors"/>
    <property type="match status" value="1"/>
</dbReference>
<dbReference type="GO" id="GO:0043531">
    <property type="term" value="F:ADP binding"/>
    <property type="evidence" value="ECO:0007669"/>
    <property type="project" value="InterPro"/>
</dbReference>
<dbReference type="PANTHER" id="PTHR11017">
    <property type="entry name" value="LEUCINE-RICH REPEAT-CONTAINING PROTEIN"/>
    <property type="match status" value="1"/>
</dbReference>
<evidence type="ECO:0000256" key="3">
    <source>
        <dbReference type="ARBA" id="ARBA00022821"/>
    </source>
</evidence>
<feature type="region of interest" description="Disordered" evidence="4">
    <location>
        <begin position="727"/>
        <end position="751"/>
    </location>
</feature>
<feature type="region of interest" description="Disordered" evidence="4">
    <location>
        <begin position="646"/>
        <end position="668"/>
    </location>
</feature>
<name>A0AA88RYP1_9ASTE</name>
<proteinExistence type="predicted"/>
<protein>
    <recommendedName>
        <fullName evidence="5">TIR domain-containing protein</fullName>
    </recommendedName>
</protein>
<keyword evidence="2" id="KW-0677">Repeat</keyword>
<dbReference type="GO" id="GO:0006952">
    <property type="term" value="P:defense response"/>
    <property type="evidence" value="ECO:0007669"/>
    <property type="project" value="UniProtKB-KW"/>
</dbReference>
<keyword evidence="1" id="KW-0433">Leucine-rich repeat</keyword>
<dbReference type="InterPro" id="IPR058192">
    <property type="entry name" value="WHD_ROQ1-like"/>
</dbReference>
<evidence type="ECO:0000256" key="1">
    <source>
        <dbReference type="ARBA" id="ARBA00022614"/>
    </source>
</evidence>
<feature type="compositionally biased region" description="Polar residues" evidence="4">
    <location>
        <begin position="647"/>
        <end position="656"/>
    </location>
</feature>
<dbReference type="Pfam" id="PF01582">
    <property type="entry name" value="TIR"/>
    <property type="match status" value="1"/>
</dbReference>
<dbReference type="InterPro" id="IPR044974">
    <property type="entry name" value="Disease_R_plants"/>
</dbReference>
<dbReference type="EMBL" id="JAVXUO010001598">
    <property type="protein sequence ID" value="KAK2980740.1"/>
    <property type="molecule type" value="Genomic_DNA"/>
</dbReference>
<organism evidence="6 7">
    <name type="scientific">Escallonia rubra</name>
    <dbReference type="NCBI Taxonomy" id="112253"/>
    <lineage>
        <taxon>Eukaryota</taxon>
        <taxon>Viridiplantae</taxon>
        <taxon>Streptophyta</taxon>
        <taxon>Embryophyta</taxon>
        <taxon>Tracheophyta</taxon>
        <taxon>Spermatophyta</taxon>
        <taxon>Magnoliopsida</taxon>
        <taxon>eudicotyledons</taxon>
        <taxon>Gunneridae</taxon>
        <taxon>Pentapetalae</taxon>
        <taxon>asterids</taxon>
        <taxon>campanulids</taxon>
        <taxon>Escalloniales</taxon>
        <taxon>Escalloniaceae</taxon>
        <taxon>Escallonia</taxon>
    </lineage>
</organism>
<dbReference type="Proteomes" id="UP001187471">
    <property type="component" value="Unassembled WGS sequence"/>
</dbReference>
<comment type="caution">
    <text evidence="6">The sequence shown here is derived from an EMBL/GenBank/DDBJ whole genome shotgun (WGS) entry which is preliminary data.</text>
</comment>
<dbReference type="InterPro" id="IPR011713">
    <property type="entry name" value="Leu-rich_rpt_3"/>
</dbReference>
<dbReference type="Gene3D" id="3.40.50.10140">
    <property type="entry name" value="Toll/interleukin-1 receptor homology (TIR) domain"/>
    <property type="match status" value="1"/>
</dbReference>
<dbReference type="InterPro" id="IPR036390">
    <property type="entry name" value="WH_DNA-bd_sf"/>
</dbReference>
<dbReference type="AlphaFoldDB" id="A0AA88RYP1"/>
<gene>
    <name evidence="6" type="ORF">RJ640_002552</name>
</gene>
<sequence>VNDSIERGKNLNLELPKAIKQSRVSIVVLSKNYASSTWCLDELVTILECNKMRGNTVLPVFYNVEPSEVRKQMGSFAEAFLRHDNEVEAEGDHERRMELAKRVEGWKAALRQVADLTGMVLKNQADGHESKFIQKILKVVEDEVKRPVLNVAPQLIGLDLRARNINSWLQDGSNDVAIVAICGMVGIGKTTIAKYLYDLNFERFEGSSFLASIREVVSERPNGLLRLQGQLISDILGGENEKIYNADQGIIMIKEALRCRKVLVVLDDVDQVDQIDAVLGMRDWLYPGSKIIITTRRKQLLKASEFHTVHEVSGMDDIESLELFSWYAFGQDHPIEGYMNYSKRVVHYCGGLPLALQVLGSSLSGKTKAIWGSALKRLEAIPEGHILNKLKISYDSLQDDHDRHLFLDIACFFVGKDKDWTTAILDGCGFFTTIGIHNLIDRCLLTVGKYDNKLRMHHLIQDMGREIIRQESTKEPGKRSRLWQKEAFSVLSEKTNLVVLEMRYSSLKTVWKGTKLLGSLKMLDLSHSHGLVYDILDFSLVPCLERLVLKHCINLIKVPESIVVLQRLVLLNLEGCQNLRKLPTTIHHLRSLEELILSGCSKIQKCPANEKYLNRKIDMYGDLELEETQVDSPPLDDDIEVVVKGQDGSSTATSSRVRQHRKRKREDDDMRYDKLVGEIRQVALAVKQLTKNELVISDLYNEVMKTEGFDETFLATESLRPTSSLACTAQAPQHHPARKFPPQQGPGHRNS</sequence>
<keyword evidence="7" id="KW-1185">Reference proteome</keyword>
<evidence type="ECO:0000313" key="7">
    <source>
        <dbReference type="Proteomes" id="UP001187471"/>
    </source>
</evidence>
<dbReference type="Gene3D" id="3.80.10.10">
    <property type="entry name" value="Ribonuclease Inhibitor"/>
    <property type="match status" value="1"/>
</dbReference>
<evidence type="ECO:0000313" key="6">
    <source>
        <dbReference type="EMBL" id="KAK2980740.1"/>
    </source>
</evidence>
<dbReference type="PROSITE" id="PS50104">
    <property type="entry name" value="TIR"/>
    <property type="match status" value="1"/>
</dbReference>
<feature type="domain" description="TIR" evidence="5">
    <location>
        <begin position="1"/>
        <end position="144"/>
    </location>
</feature>
<evidence type="ECO:0000256" key="2">
    <source>
        <dbReference type="ARBA" id="ARBA00022737"/>
    </source>
</evidence>
<dbReference type="SUPFAM" id="SSF52200">
    <property type="entry name" value="Toll/Interleukin receptor TIR domain"/>
    <property type="match status" value="1"/>
</dbReference>
<dbReference type="InterPro" id="IPR027417">
    <property type="entry name" value="P-loop_NTPase"/>
</dbReference>
<dbReference type="GO" id="GO:0007165">
    <property type="term" value="P:signal transduction"/>
    <property type="evidence" value="ECO:0007669"/>
    <property type="project" value="InterPro"/>
</dbReference>
<dbReference type="InterPro" id="IPR035897">
    <property type="entry name" value="Toll_tir_struct_dom_sf"/>
</dbReference>
<dbReference type="InterPro" id="IPR000157">
    <property type="entry name" value="TIR_dom"/>
</dbReference>
<dbReference type="SUPFAM" id="SSF52058">
    <property type="entry name" value="L domain-like"/>
    <property type="match status" value="1"/>
</dbReference>
<reference evidence="6" key="1">
    <citation type="submission" date="2022-12" db="EMBL/GenBank/DDBJ databases">
        <title>Draft genome assemblies for two species of Escallonia (Escalloniales).</title>
        <authorList>
            <person name="Chanderbali A."/>
            <person name="Dervinis C."/>
            <person name="Anghel I."/>
            <person name="Soltis D."/>
            <person name="Soltis P."/>
            <person name="Zapata F."/>
        </authorList>
    </citation>
    <scope>NUCLEOTIDE SEQUENCE</scope>
    <source>
        <strain evidence="6">UCBG92.1500</strain>
        <tissue evidence="6">Leaf</tissue>
    </source>
</reference>
<dbReference type="Pfam" id="PF07725">
    <property type="entry name" value="LRR_3"/>
    <property type="match status" value="1"/>
</dbReference>
<dbReference type="Pfam" id="PF23282">
    <property type="entry name" value="WHD_ROQ1"/>
    <property type="match status" value="1"/>
</dbReference>
<dbReference type="PRINTS" id="PR00364">
    <property type="entry name" value="DISEASERSIST"/>
</dbReference>
<dbReference type="Gene3D" id="3.40.50.300">
    <property type="entry name" value="P-loop containing nucleotide triphosphate hydrolases"/>
    <property type="match status" value="1"/>
</dbReference>
<dbReference type="SMART" id="SM00255">
    <property type="entry name" value="TIR"/>
    <property type="match status" value="1"/>
</dbReference>
<evidence type="ECO:0000256" key="4">
    <source>
        <dbReference type="SAM" id="MobiDB-lite"/>
    </source>
</evidence>
<dbReference type="InterPro" id="IPR032675">
    <property type="entry name" value="LRR_dom_sf"/>
</dbReference>
<evidence type="ECO:0000259" key="5">
    <source>
        <dbReference type="PROSITE" id="PS50104"/>
    </source>
</evidence>
<keyword evidence="3" id="KW-0611">Plant defense</keyword>
<dbReference type="InterPro" id="IPR002182">
    <property type="entry name" value="NB-ARC"/>
</dbReference>
<dbReference type="InterPro" id="IPR042197">
    <property type="entry name" value="Apaf_helical"/>
</dbReference>